<keyword evidence="1" id="KW-1133">Transmembrane helix</keyword>
<feature type="transmembrane region" description="Helical" evidence="1">
    <location>
        <begin position="185"/>
        <end position="207"/>
    </location>
</feature>
<dbReference type="Proteomes" id="UP000288024">
    <property type="component" value="Unassembled WGS sequence"/>
</dbReference>
<sequence>MTNFAVLTKKEFVQMLRELKIVWFPLVFIFLGMSQPILNYYLPAIIKSLGGNQGIIIDPHMIAQKGGEVLAGTLGSQFDQLGVIIIIVSLMGAVQSDKANGMLAFILTRPVSIVEYLSAKVFSNYLFVAASVAIGYLVSYLYVNFLFSNVNPVDMLLALLIYLVWVLFIVLFTTMISTLFNGQGIIALLSIVFLLLCRVIVGLSPAIDLINPAAMSKHAMEVLTMSTISSTLGWNLLLTLLLSVLVILVSHQWIAKKKYHHV</sequence>
<keyword evidence="1" id="KW-0812">Transmembrane</keyword>
<name>A0A437K6I2_9BACI</name>
<gene>
    <name evidence="2" type="ORF">EM808_21085</name>
</gene>
<dbReference type="AlphaFoldDB" id="A0A437K6I2"/>
<comment type="caution">
    <text evidence="2">The sequence shown here is derived from an EMBL/GenBank/DDBJ whole genome shotgun (WGS) entry which is preliminary data.</text>
</comment>
<feature type="transmembrane region" description="Helical" evidence="1">
    <location>
        <begin position="155"/>
        <end position="173"/>
    </location>
</feature>
<proteinExistence type="predicted"/>
<keyword evidence="3" id="KW-1185">Reference proteome</keyword>
<accession>A0A437K6I2</accession>
<dbReference type="EMBL" id="RZTZ01000011">
    <property type="protein sequence ID" value="RVT58853.1"/>
    <property type="molecule type" value="Genomic_DNA"/>
</dbReference>
<protein>
    <recommendedName>
        <fullName evidence="4">ABC-2 type transport system permease protein</fullName>
    </recommendedName>
</protein>
<evidence type="ECO:0000256" key="1">
    <source>
        <dbReference type="SAM" id="Phobius"/>
    </source>
</evidence>
<feature type="transmembrane region" description="Helical" evidence="1">
    <location>
        <begin position="21"/>
        <end position="42"/>
    </location>
</feature>
<keyword evidence="1" id="KW-0472">Membrane</keyword>
<evidence type="ECO:0000313" key="3">
    <source>
        <dbReference type="Proteomes" id="UP000288024"/>
    </source>
</evidence>
<evidence type="ECO:0008006" key="4">
    <source>
        <dbReference type="Google" id="ProtNLM"/>
    </source>
</evidence>
<reference evidence="2 3" key="1">
    <citation type="submission" date="2019-01" db="EMBL/GenBank/DDBJ databases">
        <title>Bacillus sp. M5HDSG1-1, whole genome shotgun sequence.</title>
        <authorList>
            <person name="Tuo L."/>
        </authorList>
    </citation>
    <scope>NUCLEOTIDE SEQUENCE [LARGE SCALE GENOMIC DNA]</scope>
    <source>
        <strain evidence="2 3">M5HDSG1-1</strain>
    </source>
</reference>
<dbReference type="RefSeq" id="WP_127740481.1">
    <property type="nucleotide sequence ID" value="NZ_RZTZ01000011.1"/>
</dbReference>
<organism evidence="2 3">
    <name type="scientific">Niallia taxi</name>
    <dbReference type="NCBI Taxonomy" id="2499688"/>
    <lineage>
        <taxon>Bacteria</taxon>
        <taxon>Bacillati</taxon>
        <taxon>Bacillota</taxon>
        <taxon>Bacilli</taxon>
        <taxon>Bacillales</taxon>
        <taxon>Bacillaceae</taxon>
        <taxon>Niallia</taxon>
    </lineage>
</organism>
<evidence type="ECO:0000313" key="2">
    <source>
        <dbReference type="EMBL" id="RVT58853.1"/>
    </source>
</evidence>
<feature type="transmembrane region" description="Helical" evidence="1">
    <location>
        <begin position="125"/>
        <end position="143"/>
    </location>
</feature>
<feature type="transmembrane region" description="Helical" evidence="1">
    <location>
        <begin position="227"/>
        <end position="249"/>
    </location>
</feature>
<feature type="transmembrane region" description="Helical" evidence="1">
    <location>
        <begin position="77"/>
        <end position="94"/>
    </location>
</feature>